<evidence type="ECO:0000313" key="3">
    <source>
        <dbReference type="Proteomes" id="UP001516620"/>
    </source>
</evidence>
<organism evidence="2 3">
    <name type="scientific">Paenibacillus rhizolycopersici</name>
    <dbReference type="NCBI Taxonomy" id="2780073"/>
    <lineage>
        <taxon>Bacteria</taxon>
        <taxon>Bacillati</taxon>
        <taxon>Bacillota</taxon>
        <taxon>Bacilli</taxon>
        <taxon>Bacillales</taxon>
        <taxon>Paenibacillaceae</taxon>
        <taxon>Paenibacillus</taxon>
    </lineage>
</organism>
<protein>
    <submittedName>
        <fullName evidence="2">Zinc dependent phospholipase C family protein</fullName>
    </submittedName>
</protein>
<dbReference type="RefSeq" id="WP_193416092.1">
    <property type="nucleotide sequence ID" value="NZ_JADCNN020000011.1"/>
</dbReference>
<comment type="caution">
    <text evidence="2">The sequence shown here is derived from an EMBL/GenBank/DDBJ whole genome shotgun (WGS) entry which is preliminary data.</text>
</comment>
<keyword evidence="3" id="KW-1185">Reference proteome</keyword>
<dbReference type="Proteomes" id="UP001516620">
    <property type="component" value="Unassembled WGS sequence"/>
</dbReference>
<gene>
    <name evidence="2" type="ORF">IM700_013485</name>
</gene>
<sequence length="330" mass="38325">MPALWMHLEYGERLATDFQERLPLLRGLPALRKLYHVGCQGPDVLLFHGFLSRSNSSRAFRLGNLMHSRSCGSVLVDVFAHSLTLPEPDRSDALLYFLGFLTHHLLDRNLHPYINWSAGYKGLDHQRFEIALDAAFLWKLKQFDVSRHPSWKEIDLEAGLPLHIRRVLHETCLAHYPEMDNLPFTSWQAAYRDMRLAFRLLNDPKGWKKRLTPRPIRGLFYPPAPSVSIPSAPDYLNERHARWRHSAVLSEVRTESVWELWEQALADGERVLGALGEWLNEEIPEAAVRKREQFRQTLGDRSYDTGKECVSNLVNRYAEPIWSRRQSVKV</sequence>
<dbReference type="EMBL" id="JADCNN020000011">
    <property type="protein sequence ID" value="MBM6996661.1"/>
    <property type="molecule type" value="Genomic_DNA"/>
</dbReference>
<dbReference type="InterPro" id="IPR029002">
    <property type="entry name" value="PLPC/GPLD1"/>
</dbReference>
<dbReference type="Pfam" id="PF00882">
    <property type="entry name" value="Zn_dep_PLPC"/>
    <property type="match status" value="1"/>
</dbReference>
<accession>A0ABS2H777</accession>
<evidence type="ECO:0000259" key="1">
    <source>
        <dbReference type="Pfam" id="PF00882"/>
    </source>
</evidence>
<proteinExistence type="predicted"/>
<evidence type="ECO:0000313" key="2">
    <source>
        <dbReference type="EMBL" id="MBM6996661.1"/>
    </source>
</evidence>
<reference evidence="2 3" key="1">
    <citation type="submission" date="2021-01" db="EMBL/GenBank/DDBJ databases">
        <title>Paenibacillus sp.nov. isolated from the rhizosphere soil of tomato plant.</title>
        <authorList>
            <person name="Thin K.K."/>
            <person name="Zhang X."/>
            <person name="He S."/>
        </authorList>
    </citation>
    <scope>NUCLEOTIDE SEQUENCE [LARGE SCALE GENOMIC DNA]</scope>
    <source>
        <strain evidence="2 3">DXFW5</strain>
    </source>
</reference>
<feature type="domain" description="Phospholipase C/D" evidence="1">
    <location>
        <begin position="6"/>
        <end position="146"/>
    </location>
</feature>
<name>A0ABS2H777_9BACL</name>